<dbReference type="Proteomes" id="UP000325780">
    <property type="component" value="Unassembled WGS sequence"/>
</dbReference>
<dbReference type="AlphaFoldDB" id="A0A5N6TP85"/>
<gene>
    <name evidence="1" type="ORF">BDV25DRAFT_158987</name>
</gene>
<reference evidence="1 2" key="1">
    <citation type="submission" date="2019-04" db="EMBL/GenBank/DDBJ databases">
        <title>Friends and foes A comparative genomics study of 23 Aspergillus species from section Flavi.</title>
        <authorList>
            <consortium name="DOE Joint Genome Institute"/>
            <person name="Kjaerbolling I."/>
            <person name="Vesth T."/>
            <person name="Frisvad J.C."/>
            <person name="Nybo J.L."/>
            <person name="Theobald S."/>
            <person name="Kildgaard S."/>
            <person name="Isbrandt T."/>
            <person name="Kuo A."/>
            <person name="Sato A."/>
            <person name="Lyhne E.K."/>
            <person name="Kogle M.E."/>
            <person name="Wiebenga A."/>
            <person name="Kun R.S."/>
            <person name="Lubbers R.J."/>
            <person name="Makela M.R."/>
            <person name="Barry K."/>
            <person name="Chovatia M."/>
            <person name="Clum A."/>
            <person name="Daum C."/>
            <person name="Haridas S."/>
            <person name="He G."/>
            <person name="LaButti K."/>
            <person name="Lipzen A."/>
            <person name="Mondo S."/>
            <person name="Riley R."/>
            <person name="Salamov A."/>
            <person name="Simmons B.A."/>
            <person name="Magnuson J.K."/>
            <person name="Henrissat B."/>
            <person name="Mortensen U.H."/>
            <person name="Larsen T.O."/>
            <person name="Devries R.P."/>
            <person name="Grigoriev I.V."/>
            <person name="Machida M."/>
            <person name="Baker S.E."/>
            <person name="Andersen M.R."/>
        </authorList>
    </citation>
    <scope>NUCLEOTIDE SEQUENCE [LARGE SCALE GENOMIC DNA]</scope>
    <source>
        <strain evidence="1 2">IBT 18842</strain>
    </source>
</reference>
<protein>
    <submittedName>
        <fullName evidence="1">Uncharacterized protein</fullName>
    </submittedName>
</protein>
<accession>A0A5N6TP85</accession>
<proteinExistence type="predicted"/>
<organism evidence="1 2">
    <name type="scientific">Aspergillus avenaceus</name>
    <dbReference type="NCBI Taxonomy" id="36643"/>
    <lineage>
        <taxon>Eukaryota</taxon>
        <taxon>Fungi</taxon>
        <taxon>Dikarya</taxon>
        <taxon>Ascomycota</taxon>
        <taxon>Pezizomycotina</taxon>
        <taxon>Eurotiomycetes</taxon>
        <taxon>Eurotiomycetidae</taxon>
        <taxon>Eurotiales</taxon>
        <taxon>Aspergillaceae</taxon>
        <taxon>Aspergillus</taxon>
        <taxon>Aspergillus subgen. Circumdati</taxon>
    </lineage>
</organism>
<sequence length="81" mass="8977">MLSPLPSQNTSCILVFITPTLTCHNSHPSMHVHSLFGNILEDAACNWSMARPGNISSLQLGNVCATVMREIDKPNYPRQRI</sequence>
<dbReference type="EMBL" id="ML742175">
    <property type="protein sequence ID" value="KAE8148097.1"/>
    <property type="molecule type" value="Genomic_DNA"/>
</dbReference>
<evidence type="ECO:0000313" key="2">
    <source>
        <dbReference type="Proteomes" id="UP000325780"/>
    </source>
</evidence>
<keyword evidence="2" id="KW-1185">Reference proteome</keyword>
<evidence type="ECO:0000313" key="1">
    <source>
        <dbReference type="EMBL" id="KAE8148097.1"/>
    </source>
</evidence>
<name>A0A5N6TP85_ASPAV</name>